<dbReference type="Gene3D" id="1.20.5.110">
    <property type="match status" value="1"/>
</dbReference>
<dbReference type="Pfam" id="PF23220">
    <property type="entry name" value="HAT_Syf1_M"/>
    <property type="match status" value="1"/>
</dbReference>
<name>F0W9Z5_9STRA</name>
<dbReference type="InterPro" id="IPR011989">
    <property type="entry name" value="ARM-like"/>
</dbReference>
<feature type="repeat" description="HEAT" evidence="8">
    <location>
        <begin position="2061"/>
        <end position="2096"/>
    </location>
</feature>
<dbReference type="InterPro" id="IPR038407">
    <property type="entry name" value="v-SNARE_N_sf"/>
</dbReference>
<keyword evidence="12" id="KW-0732">Signal</keyword>
<dbReference type="HOGENOM" id="CLU_000927_0_0_1"/>
<feature type="domain" description="Pre-mRNA-splicing factor SYF1 central HAT repeats" evidence="15">
    <location>
        <begin position="203"/>
        <end position="412"/>
    </location>
</feature>
<evidence type="ECO:0000256" key="12">
    <source>
        <dbReference type="SAM" id="SignalP"/>
    </source>
</evidence>
<dbReference type="EMBL" id="FR824087">
    <property type="protein sequence ID" value="CCA17963.1"/>
    <property type="molecule type" value="Genomic_DNA"/>
</dbReference>
<keyword evidence="4" id="KW-0747">Spliceosome</keyword>
<comment type="subcellular location">
    <subcellularLocation>
        <location evidence="1">Nucleus</location>
    </subcellularLocation>
</comment>
<dbReference type="PANTHER" id="PTHR11246">
    <property type="entry name" value="PRE-MRNA SPLICING FACTOR"/>
    <property type="match status" value="1"/>
</dbReference>
<dbReference type="InterPro" id="IPR025283">
    <property type="entry name" value="DUF4042"/>
</dbReference>
<dbReference type="SUPFAM" id="SSF48452">
    <property type="entry name" value="TPR-like"/>
    <property type="match status" value="3"/>
</dbReference>
<evidence type="ECO:0000256" key="1">
    <source>
        <dbReference type="ARBA" id="ARBA00004123"/>
    </source>
</evidence>
<keyword evidence="11" id="KW-1133">Transmembrane helix</keyword>
<evidence type="ECO:0000313" key="18">
    <source>
        <dbReference type="EMBL" id="CCA17963.1"/>
    </source>
</evidence>
<evidence type="ECO:0000256" key="2">
    <source>
        <dbReference type="ARBA" id="ARBA00008644"/>
    </source>
</evidence>
<sequence>MSNRIFYPFRIMAVVVMAAQADIPAKGTQAVGLEFGEFFEYEEEVCRRPYDIHGWLRYLGVISATMQSRDLSTLRDQTYERALKVTPRSYKLWKMYLDEKGLKLRGKRIDSTEFEALIHSYERCLMHLSRMPRIWLNYVALLQHLRRITQTRHVLDRALRVLPITQHKRIWTIYLEFACDSGIHSLGIRTYERYLQLEPSKSEDFVEYLVSIKNYRQASLQLVKILDEAERILPNKSLHALWMELCDIISLYPDQLENSLNVEEILRSGMKRFTDEVGRLWCSLATYYIRLGSFESARNIYEEGIQTVLTVRDFSMIYDAYVQFLEAMTTAEMRVAEEEPEESESSDPNRSHVDRLLQIYEQVADRRPLLLNSVLLRQNPHNVREWEKRIAFYAEKAPLKAIQTYAEAVKTIKPQKARGKLHGLWIKFANFYDQHGRLEDARTIFSKATEVAYRSDEELAGIYTAWVELELRHECFDEALELARSACTMEEDAKAVLRKRSAFTTRQRLHTNVSIWKLRLDLEESLGDYKSTREAYEKAFELRIITAQMIINYAAYLEEHKYFEDSFRAFERGLDIFPKFPHARALWDTYLTKFVDRYKESKLERARDLYEQAVKAVPITAAKDFYLKYIDFEEKCGMLRNVMALFDRATDEIGQASCSSTGQDQMEMFQLYVQKAQKYFGVAKVREVYQRGIDKLPDAFVVPLCLSFSTLEIKLGEIDRARAIYTHASQFADPRKHEDTFWKLWHDFEVAHGSELTFLEMLRVKRSVVALYAHVNYHIADVVPALEANGNAFVGGNPSSARYPVDAMSSLETQLNEQRDVVSGSKRSAESLDMDEARNSKKEKVEAVLNEEEIDLDDLQDEEIEAMGREAFEAFLEDFDAVREDTLKQLDEYRESANSEQRHTLDAAIATSIEKLGNHIRLLENETKGVSGTERRQLMEKTRKCKSQIASLKSEVERVKLLSDAKGPENASSESTSTAKDQMLQYQNRLDRTGRHLDQTQQTLAETEAIATNVANNLLTQRNQLQHAEIDVGSRMYCFDWLLLNSLSQVSQTDEDARDAGRHLRRLTIKAITNKVVLSLLILILIAAVIFLSVYKWYPGAKEAIRGKPSTNTNANTTRLLESQISCYPWHHFSLNSAFGLVFKQYPAFDWFSLHPNPLSIASERSRCGTSDVIRHLRHVNRHSDLQSCCIQLMARQAQHLSYPLPSILFRVRREQSGPPDLESIQTVPSYRLYEASRKFGNDSNEPSPTPCHWNGADEWQMNSHHRRAREGRILLDLHERVRNDAVLQLTTVEIEDILQQVLGIVSSNSKLRHEEITPMLVSLAEILPVRSGLLCSEFVHLLRKCYKKKHPVFFSHGQLVSVLDFLLEFITTGASWYSSSAIKALGLILEENIDRVGVQELNHLFDVLLKYMEPSEVNVEARYAATTCFSTICTLASKTPTLKPKFSVLLRMIVENIRQQVSRITLEKTDDRILIKACTCSISCVYLIATSGNAKAMAAQFETIVPGLMTSIRPIIGRGLDVKGDSDPPGLRHWKTSTSPNANMTENMRTEDQVLLAHMRVTILKLLEAITLKFSRLVTSSMGLYLPEQSSPYLTLYGNSPSILTLLIADTCERARVGAARFLEVLWETVPVTEYLRHPSSCMDSTFSFASMPKRISLMLYQVHATLVHSMQHEKDLVTMTQILKVRFIGLLVAHFPTNFVQTATSVVQICPYPSISNILRKCELNAAFSDVLTACFSSVYAIIVSANDHSVRLAAFSCLTAVLSIQSFDVVLNWLTSKSKRTRGIKVSNLSLVCESSSSSVPNKSLVEDILRIAQRSDSSDRPISRLEAMSLLPKIARNYSTAMSDNWHALVEFLLTSFQDVDSNIRVQAIKILEAYMKSEVSRSEGISEQWNGTVNPRARANSIGAIISPRPGNARARAGSLGNLPRGEYAVGRTSFKQSASIQDDFLEDNRLKLMSGHLMRGFSDPSYHVRTGVCSCFTLLRPRDWIRLEKMLRAKRSPNAPKSLESWNVENWDGFIRVLFQACKDNSPVVRAAAFRLVGSMSLTPALKIESFACEVISLAMEALEDATLNVRIKAAWALGNVCTTIGPEVAILETLKSTSPSRSELKRQSRAILSELLENTKQLLLFDLLQADRMRRIIEKMLICITDHDKVASSVVRALGLVCRWICFEPFRSKLSGNLVHKLDSLLDETMLVLSSKVSNGSPKVRWNACHAIAKILLCPALPLALIPWAPVVFQALINAISQQDNFKVRISACGALRVSSSRSGMGAFYAPALRAIVDALETASDLKDVIEFRYKEQLETQLSFTLTHLLHIATQDDHALVWEVLTTKSAGFFFDWLFHNMNRMLSVVEEQEMKHHKETDTEHLEDEQSSSGLATSEVHDATPIRKEEILSAVRVLLQVLHQNDPNRVYVASGCISILYDTKLGLELIDAE</sequence>
<accession>F0W9Z5</accession>
<keyword evidence="6" id="KW-0508">mRNA splicing</keyword>
<dbReference type="InterPro" id="IPR011990">
    <property type="entry name" value="TPR-like_helical_dom_sf"/>
</dbReference>
<evidence type="ECO:0000259" key="17">
    <source>
        <dbReference type="Pfam" id="PF23233"/>
    </source>
</evidence>
<evidence type="ECO:0000256" key="5">
    <source>
        <dbReference type="ARBA" id="ARBA00022737"/>
    </source>
</evidence>
<protein>
    <submittedName>
        <fullName evidence="18">PremRNAsplicing factor SYF1 putative</fullName>
    </submittedName>
</protein>
<dbReference type="InterPro" id="IPR055433">
    <property type="entry name" value="HAT_Syf1-like_N"/>
</dbReference>
<keyword evidence="5" id="KW-0677">Repeat</keyword>
<evidence type="ECO:0000259" key="14">
    <source>
        <dbReference type="Pfam" id="PF13251"/>
    </source>
</evidence>
<evidence type="ECO:0000259" key="15">
    <source>
        <dbReference type="Pfam" id="PF23220"/>
    </source>
</evidence>
<dbReference type="InterPro" id="IPR021133">
    <property type="entry name" value="HEAT_type_2"/>
</dbReference>
<evidence type="ECO:0000256" key="8">
    <source>
        <dbReference type="PROSITE-ProRule" id="PRU00103"/>
    </source>
</evidence>
<reference evidence="18" key="1">
    <citation type="journal article" date="2011" name="PLoS Biol.">
        <title>Gene gain and loss during evolution of obligate parasitism in the white rust pathogen of Arabidopsis thaliana.</title>
        <authorList>
            <person name="Kemen E."/>
            <person name="Gardiner A."/>
            <person name="Schultz-Larsen T."/>
            <person name="Kemen A.C."/>
            <person name="Balmuth A.L."/>
            <person name="Robert-Seilaniantz A."/>
            <person name="Bailey K."/>
            <person name="Holub E."/>
            <person name="Studholme D.J."/>
            <person name="Maclean D."/>
            <person name="Jones J.D."/>
        </authorList>
    </citation>
    <scope>NUCLEOTIDE SEQUENCE</scope>
</reference>
<feature type="domain" description="Pre-mRNA-splicing factor Syf1/CRNKL1-like C-terminal HAT-repeats" evidence="16">
    <location>
        <begin position="414"/>
        <end position="814"/>
    </location>
</feature>
<dbReference type="Pfam" id="PF23231">
    <property type="entry name" value="HAT_Syf1_CNRKL1_C"/>
    <property type="match status" value="1"/>
</dbReference>
<dbReference type="GO" id="GO:0071014">
    <property type="term" value="C:post-mRNA release spliceosomal complex"/>
    <property type="evidence" value="ECO:0007669"/>
    <property type="project" value="TreeGrafter"/>
</dbReference>
<feature type="domain" description="Pre-mRNA-splicing factor Syf1-like N-terminal HAT-repeats" evidence="17">
    <location>
        <begin position="40"/>
        <end position="199"/>
    </location>
</feature>
<feature type="chain" id="PRO_5003261544" evidence="12">
    <location>
        <begin position="22"/>
        <end position="2438"/>
    </location>
</feature>
<evidence type="ECO:0000256" key="6">
    <source>
        <dbReference type="ARBA" id="ARBA00023187"/>
    </source>
</evidence>
<feature type="signal peptide" evidence="12">
    <location>
        <begin position="1"/>
        <end position="21"/>
    </location>
</feature>
<gene>
    <name evidence="18" type="primary">AlNc14C42G3550</name>
    <name evidence="18" type="ORF">ALNC14_041060</name>
</gene>
<dbReference type="Pfam" id="PF13251">
    <property type="entry name" value="DUF4042"/>
    <property type="match status" value="1"/>
</dbReference>
<keyword evidence="3" id="KW-0507">mRNA processing</keyword>
<dbReference type="InterPro" id="IPR016024">
    <property type="entry name" value="ARM-type_fold"/>
</dbReference>
<comment type="similarity">
    <text evidence="2">Belongs to the crooked-neck family.</text>
</comment>
<proteinExistence type="inferred from homology"/>
<evidence type="ECO:0000259" key="16">
    <source>
        <dbReference type="Pfam" id="PF23231"/>
    </source>
</evidence>
<dbReference type="InterPro" id="IPR007705">
    <property type="entry name" value="Vesicle_trsprt_v-SNARE_N"/>
</dbReference>
<feature type="coiled-coil region" evidence="9">
    <location>
        <begin position="842"/>
        <end position="869"/>
    </location>
</feature>
<evidence type="ECO:0000256" key="3">
    <source>
        <dbReference type="ARBA" id="ARBA00022664"/>
    </source>
</evidence>
<organism evidence="18">
    <name type="scientific">Albugo laibachii Nc14</name>
    <dbReference type="NCBI Taxonomy" id="890382"/>
    <lineage>
        <taxon>Eukaryota</taxon>
        <taxon>Sar</taxon>
        <taxon>Stramenopiles</taxon>
        <taxon>Oomycota</taxon>
        <taxon>Peronosporomycetes</taxon>
        <taxon>Albuginales</taxon>
        <taxon>Albuginaceae</taxon>
        <taxon>Albugo</taxon>
    </lineage>
</organism>
<dbReference type="GO" id="GO:0000974">
    <property type="term" value="C:Prp19 complex"/>
    <property type="evidence" value="ECO:0007669"/>
    <property type="project" value="TreeGrafter"/>
</dbReference>
<feature type="region of interest" description="Disordered" evidence="10">
    <location>
        <begin position="818"/>
        <end position="839"/>
    </location>
</feature>
<feature type="domain" description="Vesicle transport v-SNARE N-terminal" evidence="13">
    <location>
        <begin position="870"/>
        <end position="959"/>
    </location>
</feature>
<dbReference type="Pfam" id="PF23233">
    <property type="entry name" value="HAT_Syf1_CNRKL1_N"/>
    <property type="match status" value="1"/>
</dbReference>
<keyword evidence="7" id="KW-0539">Nucleus</keyword>
<dbReference type="InterPro" id="IPR003107">
    <property type="entry name" value="HAT"/>
</dbReference>
<feature type="transmembrane region" description="Helical" evidence="11">
    <location>
        <begin position="1076"/>
        <end position="1098"/>
    </location>
</feature>
<dbReference type="InterPro" id="IPR056350">
    <property type="entry name" value="HAT_Syf1_central"/>
</dbReference>
<dbReference type="GO" id="GO:0000349">
    <property type="term" value="P:generation of catalytic spliceosome for first transesterification step"/>
    <property type="evidence" value="ECO:0007669"/>
    <property type="project" value="TreeGrafter"/>
</dbReference>
<evidence type="ECO:0000256" key="7">
    <source>
        <dbReference type="ARBA" id="ARBA00023242"/>
    </source>
</evidence>
<feature type="compositionally biased region" description="Basic and acidic residues" evidence="10">
    <location>
        <begin position="2360"/>
        <end position="2369"/>
    </location>
</feature>
<dbReference type="Gene3D" id="1.25.10.10">
    <property type="entry name" value="Leucine-rich Repeat Variant"/>
    <property type="match status" value="4"/>
</dbReference>
<reference evidence="18" key="2">
    <citation type="submission" date="2011-02" db="EMBL/GenBank/DDBJ databases">
        <authorList>
            <person name="MacLean D."/>
        </authorList>
    </citation>
    <scope>NUCLEOTIDE SEQUENCE</scope>
</reference>
<dbReference type="InterPro" id="IPR045075">
    <property type="entry name" value="Syf1-like"/>
</dbReference>
<dbReference type="InterPro" id="IPR055430">
    <property type="entry name" value="HAT_Syf1_CNRKL1_C"/>
</dbReference>
<evidence type="ECO:0000256" key="10">
    <source>
        <dbReference type="SAM" id="MobiDB-lite"/>
    </source>
</evidence>
<keyword evidence="11" id="KW-0472">Membrane</keyword>
<dbReference type="PANTHER" id="PTHR11246:SF5">
    <property type="entry name" value="PRE-MRNA-SPLICING FACTOR SYF1"/>
    <property type="match status" value="1"/>
</dbReference>
<dbReference type="Pfam" id="PF05008">
    <property type="entry name" value="V-SNARE"/>
    <property type="match status" value="1"/>
</dbReference>
<dbReference type="FunFam" id="1.25.40.10:FF:000137">
    <property type="entry name" value="Pre-mRNA-splicing factor syf1"/>
    <property type="match status" value="1"/>
</dbReference>
<evidence type="ECO:0000256" key="11">
    <source>
        <dbReference type="SAM" id="Phobius"/>
    </source>
</evidence>
<dbReference type="PROSITE" id="PS50077">
    <property type="entry name" value="HEAT_REPEAT"/>
    <property type="match status" value="1"/>
</dbReference>
<evidence type="ECO:0000256" key="9">
    <source>
        <dbReference type="SAM" id="Coils"/>
    </source>
</evidence>
<dbReference type="Gene3D" id="1.25.40.10">
    <property type="entry name" value="Tetratricopeptide repeat domain"/>
    <property type="match status" value="4"/>
</dbReference>
<dbReference type="CDD" id="cd15862">
    <property type="entry name" value="SNARE_Vti1"/>
    <property type="match status" value="1"/>
</dbReference>
<evidence type="ECO:0000256" key="4">
    <source>
        <dbReference type="ARBA" id="ARBA00022728"/>
    </source>
</evidence>
<dbReference type="SUPFAM" id="SSF48371">
    <property type="entry name" value="ARM repeat"/>
    <property type="match status" value="2"/>
</dbReference>
<keyword evidence="9" id="KW-0175">Coiled coil</keyword>
<dbReference type="Gene3D" id="1.20.58.400">
    <property type="entry name" value="t-snare proteins"/>
    <property type="match status" value="1"/>
</dbReference>
<feature type="region of interest" description="Disordered" evidence="10">
    <location>
        <begin position="2360"/>
        <end position="2385"/>
    </location>
</feature>
<dbReference type="GO" id="GO:0006886">
    <property type="term" value="P:intracellular protein transport"/>
    <property type="evidence" value="ECO:0007669"/>
    <property type="project" value="InterPro"/>
</dbReference>
<dbReference type="GO" id="GO:0016020">
    <property type="term" value="C:membrane"/>
    <property type="evidence" value="ECO:0007669"/>
    <property type="project" value="InterPro"/>
</dbReference>
<feature type="domain" description="DUF4042" evidence="14">
    <location>
        <begin position="1560"/>
        <end position="1687"/>
    </location>
</feature>
<keyword evidence="11" id="KW-0812">Transmembrane</keyword>
<dbReference type="GO" id="GO:0071007">
    <property type="term" value="C:U2-type catalytic step 2 spliceosome"/>
    <property type="evidence" value="ECO:0007669"/>
    <property type="project" value="TreeGrafter"/>
</dbReference>
<dbReference type="SMART" id="SM00386">
    <property type="entry name" value="HAT"/>
    <property type="match status" value="11"/>
</dbReference>
<feature type="compositionally biased region" description="Basic and acidic residues" evidence="10">
    <location>
        <begin position="827"/>
        <end position="839"/>
    </location>
</feature>
<evidence type="ECO:0000259" key="13">
    <source>
        <dbReference type="Pfam" id="PF05008"/>
    </source>
</evidence>